<keyword evidence="1" id="KW-0812">Transmembrane</keyword>
<evidence type="ECO:0008006" key="4">
    <source>
        <dbReference type="Google" id="ProtNLM"/>
    </source>
</evidence>
<keyword evidence="1" id="KW-0472">Membrane</keyword>
<proteinExistence type="predicted"/>
<feature type="transmembrane region" description="Helical" evidence="1">
    <location>
        <begin position="47"/>
        <end position="71"/>
    </location>
</feature>
<accession>L0WAU7</accession>
<protein>
    <recommendedName>
        <fullName evidence="4">DUF4282 domain-containing protein</fullName>
    </recommendedName>
</protein>
<evidence type="ECO:0000313" key="3">
    <source>
        <dbReference type="Proteomes" id="UP000010164"/>
    </source>
</evidence>
<dbReference type="InterPro" id="IPR025557">
    <property type="entry name" value="DUF4282"/>
</dbReference>
<evidence type="ECO:0000256" key="1">
    <source>
        <dbReference type="SAM" id="Phobius"/>
    </source>
</evidence>
<dbReference type="PATRIC" id="fig|1177179.3.peg.3274"/>
<reference evidence="2 3" key="1">
    <citation type="journal article" date="2012" name="J. Bacteriol.">
        <title>Genome Sequence of the Alkane-Degrading Bacterium Alcanivorax hongdengensis Type Strain A-11-3.</title>
        <authorList>
            <person name="Lai Q."/>
            <person name="Shao Z."/>
        </authorList>
    </citation>
    <scope>NUCLEOTIDE SEQUENCE [LARGE SCALE GENOMIC DNA]</scope>
    <source>
        <strain evidence="2 3">A-11-3</strain>
    </source>
</reference>
<evidence type="ECO:0000313" key="2">
    <source>
        <dbReference type="EMBL" id="EKF72845.1"/>
    </source>
</evidence>
<comment type="caution">
    <text evidence="2">The sequence shown here is derived from an EMBL/GenBank/DDBJ whole genome shotgun (WGS) entry which is preliminary data.</text>
</comment>
<dbReference type="OrthoDB" id="6080347at2"/>
<keyword evidence="3" id="KW-1185">Reference proteome</keyword>
<name>L0WAU7_9GAMM</name>
<feature type="transmembrane region" description="Helical" evidence="1">
    <location>
        <begin position="83"/>
        <end position="106"/>
    </location>
</feature>
<dbReference type="eggNOG" id="ENOG5033C8C">
    <property type="taxonomic scope" value="Bacteria"/>
</dbReference>
<dbReference type="RefSeq" id="WP_008930495.1">
    <property type="nucleotide sequence ID" value="NZ_AMRJ01000048.1"/>
</dbReference>
<dbReference type="Pfam" id="PF14110">
    <property type="entry name" value="DUF4282"/>
    <property type="match status" value="1"/>
</dbReference>
<dbReference type="STRING" id="1177179.A11A3_16652"/>
<dbReference type="Proteomes" id="UP000010164">
    <property type="component" value="Unassembled WGS sequence"/>
</dbReference>
<dbReference type="AlphaFoldDB" id="L0WAU7"/>
<gene>
    <name evidence="2" type="ORF">A11A3_16652</name>
</gene>
<keyword evidence="1" id="KW-1133">Transmembrane helix</keyword>
<organism evidence="2 3">
    <name type="scientific">Alcanivorax hongdengensis A-11-3</name>
    <dbReference type="NCBI Taxonomy" id="1177179"/>
    <lineage>
        <taxon>Bacteria</taxon>
        <taxon>Pseudomonadati</taxon>
        <taxon>Pseudomonadota</taxon>
        <taxon>Gammaproteobacteria</taxon>
        <taxon>Oceanospirillales</taxon>
        <taxon>Alcanivoracaceae</taxon>
        <taxon>Alcanivorax</taxon>
    </lineage>
</organism>
<sequence>MVENNNDSRNTTPHKPVPEKFSVKIRRAVFWVVQYWRELFNFRFDKYMIIQVIPGVYGMMLVAIVSALTYLCVDAFLDSTLKGLFYTFFAAPLGFLVSASVLRALLEFYMVVFKISEHVDELVGLRDTVDRLSGISDSVDEMVSVTRRIPFWRALSSSARTERKPRTERKEKNTSEID</sequence>
<dbReference type="EMBL" id="AMRJ01000048">
    <property type="protein sequence ID" value="EKF72845.1"/>
    <property type="molecule type" value="Genomic_DNA"/>
</dbReference>